<dbReference type="Pfam" id="PF16916">
    <property type="entry name" value="ZT_dimer"/>
    <property type="match status" value="1"/>
</dbReference>
<keyword evidence="5 8" id="KW-1133">Transmembrane helix</keyword>
<protein>
    <submittedName>
        <fullName evidence="11">Uncharacterized protein</fullName>
    </submittedName>
</protein>
<dbReference type="NCBIfam" id="TIGR01297">
    <property type="entry name" value="CDF"/>
    <property type="match status" value="1"/>
</dbReference>
<feature type="transmembrane region" description="Helical" evidence="8">
    <location>
        <begin position="63"/>
        <end position="84"/>
    </location>
</feature>
<feature type="transmembrane region" description="Helical" evidence="8">
    <location>
        <begin position="157"/>
        <end position="174"/>
    </location>
</feature>
<evidence type="ECO:0000256" key="5">
    <source>
        <dbReference type="ARBA" id="ARBA00022989"/>
    </source>
</evidence>
<dbReference type="PATRIC" id="fig|1224164.3.peg.1229"/>
<feature type="domain" description="Cation efflux protein cytoplasmic" evidence="10">
    <location>
        <begin position="194"/>
        <end position="269"/>
    </location>
</feature>
<keyword evidence="12" id="KW-1185">Reference proteome</keyword>
<feature type="transmembrane region" description="Helical" evidence="8">
    <location>
        <begin position="131"/>
        <end position="151"/>
    </location>
</feature>
<dbReference type="eggNOG" id="COG1230">
    <property type="taxonomic scope" value="Bacteria"/>
</dbReference>
<dbReference type="InterPro" id="IPR002524">
    <property type="entry name" value="Cation_efflux"/>
</dbReference>
<dbReference type="InterPro" id="IPR058533">
    <property type="entry name" value="Cation_efflux_TM"/>
</dbReference>
<feature type="domain" description="Cation efflux protein transmembrane" evidence="9">
    <location>
        <begin position="2"/>
        <end position="189"/>
    </location>
</feature>
<dbReference type="GO" id="GO:0005385">
    <property type="term" value="F:zinc ion transmembrane transporter activity"/>
    <property type="evidence" value="ECO:0007669"/>
    <property type="project" value="TreeGrafter"/>
</dbReference>
<dbReference type="HOGENOM" id="CLU_013430_0_0_11"/>
<dbReference type="GO" id="GO:0005886">
    <property type="term" value="C:plasma membrane"/>
    <property type="evidence" value="ECO:0007669"/>
    <property type="project" value="TreeGrafter"/>
</dbReference>
<dbReference type="InterPro" id="IPR027470">
    <property type="entry name" value="Cation_efflux_CTD"/>
</dbReference>
<evidence type="ECO:0000256" key="8">
    <source>
        <dbReference type="SAM" id="Phobius"/>
    </source>
</evidence>
<feature type="transmembrane region" description="Helical" evidence="8">
    <location>
        <begin position="31"/>
        <end position="51"/>
    </location>
</feature>
<evidence type="ECO:0000259" key="10">
    <source>
        <dbReference type="Pfam" id="PF16916"/>
    </source>
</evidence>
<dbReference type="Proteomes" id="UP000019222">
    <property type="component" value="Chromosome"/>
</dbReference>
<evidence type="ECO:0000256" key="1">
    <source>
        <dbReference type="ARBA" id="ARBA00004141"/>
    </source>
</evidence>
<feature type="transmembrane region" description="Helical" evidence="8">
    <location>
        <begin position="7"/>
        <end position="25"/>
    </location>
</feature>
<evidence type="ECO:0000256" key="4">
    <source>
        <dbReference type="ARBA" id="ARBA00022692"/>
    </source>
</evidence>
<dbReference type="Pfam" id="PF01545">
    <property type="entry name" value="Cation_efflux"/>
    <property type="match status" value="1"/>
</dbReference>
<keyword evidence="3" id="KW-0813">Transport</keyword>
<dbReference type="SUPFAM" id="SSF161111">
    <property type="entry name" value="Cation efflux protein transmembrane domain-like"/>
    <property type="match status" value="1"/>
</dbReference>
<dbReference type="KEGG" id="cvt:B843_06125"/>
<feature type="transmembrane region" description="Helical" evidence="8">
    <location>
        <begin position="99"/>
        <end position="119"/>
    </location>
</feature>
<organism evidence="11 12">
    <name type="scientific">Corynebacterium vitaeruminis DSM 20294</name>
    <dbReference type="NCBI Taxonomy" id="1224164"/>
    <lineage>
        <taxon>Bacteria</taxon>
        <taxon>Bacillati</taxon>
        <taxon>Actinomycetota</taxon>
        <taxon>Actinomycetes</taxon>
        <taxon>Mycobacteriales</taxon>
        <taxon>Corynebacteriaceae</taxon>
        <taxon>Corynebacterium</taxon>
    </lineage>
</organism>
<dbReference type="PANTHER" id="PTHR11562:SF17">
    <property type="entry name" value="RE54080P-RELATED"/>
    <property type="match status" value="1"/>
</dbReference>
<dbReference type="STRING" id="1224164.B843_06125"/>
<evidence type="ECO:0000313" key="12">
    <source>
        <dbReference type="Proteomes" id="UP000019222"/>
    </source>
</evidence>
<evidence type="ECO:0000256" key="3">
    <source>
        <dbReference type="ARBA" id="ARBA00022448"/>
    </source>
</evidence>
<gene>
    <name evidence="11" type="ORF">B843_06125</name>
</gene>
<dbReference type="AlphaFoldDB" id="W5Y141"/>
<comment type="subcellular location">
    <subcellularLocation>
        <location evidence="1">Membrane</location>
        <topology evidence="1">Multi-pass membrane protein</topology>
    </subcellularLocation>
</comment>
<proteinExistence type="inferred from homology"/>
<dbReference type="InterPro" id="IPR027469">
    <property type="entry name" value="Cation_efflux_TMD_sf"/>
</dbReference>
<dbReference type="EMBL" id="CP004353">
    <property type="protein sequence ID" value="AHI22610.1"/>
    <property type="molecule type" value="Genomic_DNA"/>
</dbReference>
<evidence type="ECO:0000256" key="7">
    <source>
        <dbReference type="ARBA" id="ARBA00023136"/>
    </source>
</evidence>
<dbReference type="PANTHER" id="PTHR11562">
    <property type="entry name" value="CATION EFFLUX PROTEIN/ ZINC TRANSPORTER"/>
    <property type="match status" value="1"/>
</dbReference>
<evidence type="ECO:0000256" key="6">
    <source>
        <dbReference type="ARBA" id="ARBA00023065"/>
    </source>
</evidence>
<comment type="similarity">
    <text evidence="2">Belongs to the cation diffusion facilitator (CDF) transporter (TC 2.A.4) family. SLC30A subfamily.</text>
</comment>
<name>W5Y141_9CORY</name>
<evidence type="ECO:0000259" key="9">
    <source>
        <dbReference type="Pfam" id="PF01545"/>
    </source>
</evidence>
<dbReference type="InterPro" id="IPR036837">
    <property type="entry name" value="Cation_efflux_CTD_sf"/>
</dbReference>
<keyword evidence="7 8" id="KW-0472">Membrane</keyword>
<dbReference type="Gene3D" id="1.20.1510.10">
    <property type="entry name" value="Cation efflux protein transmembrane domain"/>
    <property type="match status" value="1"/>
</dbReference>
<reference evidence="11 12" key="1">
    <citation type="submission" date="2013-02" db="EMBL/GenBank/DDBJ databases">
        <title>The complete genome sequence of Corynebacterium vitaeruminis DSM 20294.</title>
        <authorList>
            <person name="Ruckert C."/>
            <person name="Albersmeier A."/>
            <person name="Kalinowski J."/>
        </authorList>
    </citation>
    <scope>NUCLEOTIDE SEQUENCE [LARGE SCALE GENOMIC DNA]</scope>
    <source>
        <strain evidence="12">ATCC 10234</strain>
    </source>
</reference>
<accession>W5Y141</accession>
<dbReference type="SUPFAM" id="SSF160240">
    <property type="entry name" value="Cation efflux protein cytoplasmic domain-like"/>
    <property type="match status" value="1"/>
</dbReference>
<keyword evidence="4 8" id="KW-0812">Transmembrane</keyword>
<evidence type="ECO:0000256" key="2">
    <source>
        <dbReference type="ARBA" id="ARBA00008873"/>
    </source>
</evidence>
<dbReference type="InterPro" id="IPR050681">
    <property type="entry name" value="CDF/SLC30A"/>
</dbReference>
<keyword evidence="6" id="KW-0406">Ion transport</keyword>
<evidence type="ECO:0000313" key="11">
    <source>
        <dbReference type="EMBL" id="AHI22610.1"/>
    </source>
</evidence>
<sequence length="289" mass="30712">MLIFTTVIFFVEVVGGLWSGSLALLSDAMHMLGDSTGLIVAAVAVALGRRGRTLTATYGYKRFEILATVVNAAAVSAISVWIVVEAIARLRSGEQVDTLMMLVVGAIGLVANVFGAVVLHGHREEGMNIEGAFLHVLVDLFGSVAVIAAALIMRWTLITWADTAASLVIAALILPRAVKLLVQSVNVLLERAPGGIDVETIEKELSTIPGVVSVHDLHVWSLDGMQLLATCHVVVDQRNCDIYECGVLDVAQQVLRDNGIEHSTIQLESAAHHSHETHCGAVTEAGEVA</sequence>